<comment type="subcellular location">
    <subcellularLocation>
        <location evidence="1">Membrane</location>
        <topology evidence="1">Multi-pass membrane protein</topology>
    </subcellularLocation>
</comment>
<dbReference type="PANTHER" id="PTHR11266:SF81">
    <property type="entry name" value="GH12661P-RELATED"/>
    <property type="match status" value="1"/>
</dbReference>
<keyword evidence="3" id="KW-0812">Transmembrane</keyword>
<protein>
    <submittedName>
        <fullName evidence="8">FKSG24-like protein</fullName>
    </submittedName>
    <submittedName>
        <fullName evidence="7">Mpv17 protein 2</fullName>
    </submittedName>
</protein>
<keyword evidence="4" id="KW-1133">Transmembrane helix</keyword>
<reference evidence="8 9" key="2">
    <citation type="submission" date="2016-03" db="EMBL/GenBank/DDBJ databases">
        <title>EvidentialGene: Evidence-directed Construction of Genes on Genomes.</title>
        <authorList>
            <person name="Gilbert D.G."/>
            <person name="Choi J.-H."/>
            <person name="Mockaitis K."/>
            <person name="Colbourne J."/>
            <person name="Pfrender M."/>
        </authorList>
    </citation>
    <scope>NUCLEOTIDE SEQUENCE [LARGE SCALE GENOMIC DNA]</scope>
    <source>
        <strain evidence="8 9">Xinb3</strain>
        <tissue evidence="8">Complete organism</tissue>
    </source>
</reference>
<dbReference type="GO" id="GO:0061668">
    <property type="term" value="P:mitochondrial ribosome assembly"/>
    <property type="evidence" value="ECO:0007669"/>
    <property type="project" value="TreeGrafter"/>
</dbReference>
<organism evidence="7">
    <name type="scientific">Daphnia magna</name>
    <dbReference type="NCBI Taxonomy" id="35525"/>
    <lineage>
        <taxon>Eukaryota</taxon>
        <taxon>Metazoa</taxon>
        <taxon>Ecdysozoa</taxon>
        <taxon>Arthropoda</taxon>
        <taxon>Crustacea</taxon>
        <taxon>Branchiopoda</taxon>
        <taxon>Diplostraca</taxon>
        <taxon>Cladocera</taxon>
        <taxon>Anomopoda</taxon>
        <taxon>Daphniidae</taxon>
        <taxon>Daphnia</taxon>
    </lineage>
</organism>
<evidence type="ECO:0000256" key="6">
    <source>
        <dbReference type="RuleBase" id="RU363053"/>
    </source>
</evidence>
<dbReference type="STRING" id="35525.A0A0P6HZX8"/>
<dbReference type="AlphaFoldDB" id="A0A0P6HZX8"/>
<reference evidence="7" key="1">
    <citation type="submission" date="2015-10" db="EMBL/GenBank/DDBJ databases">
        <title>EvidentialGene: Evidence-directed Construction of Complete mRNA Transcriptomes without Genomes.</title>
        <authorList>
            <person name="Gilbert D.G."/>
        </authorList>
    </citation>
    <scope>NUCLEOTIDE SEQUENCE</scope>
</reference>
<name>A0A0P6HZX8_9CRUS</name>
<evidence type="ECO:0000313" key="7">
    <source>
        <dbReference type="EMBL" id="JAN83146.1"/>
    </source>
</evidence>
<evidence type="ECO:0000256" key="1">
    <source>
        <dbReference type="ARBA" id="ARBA00004141"/>
    </source>
</evidence>
<gene>
    <name evidence="8" type="ORF">APZ42_017487</name>
</gene>
<dbReference type="GO" id="GO:0016020">
    <property type="term" value="C:membrane"/>
    <property type="evidence" value="ECO:0007669"/>
    <property type="project" value="UniProtKB-SubCell"/>
</dbReference>
<comment type="similarity">
    <text evidence="2 6">Belongs to the peroxisomal membrane protein PXMP2/4 family.</text>
</comment>
<evidence type="ECO:0000256" key="4">
    <source>
        <dbReference type="ARBA" id="ARBA00022989"/>
    </source>
</evidence>
<proteinExistence type="inferred from homology"/>
<dbReference type="InterPro" id="IPR007248">
    <property type="entry name" value="Mpv17_PMP22"/>
</dbReference>
<keyword evidence="5" id="KW-0472">Membrane</keyword>
<evidence type="ECO:0000256" key="2">
    <source>
        <dbReference type="ARBA" id="ARBA00006824"/>
    </source>
</evidence>
<dbReference type="Proteomes" id="UP000076858">
    <property type="component" value="Unassembled WGS sequence"/>
</dbReference>
<sequence>MAVISKLKGILFGRYLWVTNTASGGILLAAGDLIQQTIEHSKTSGSKNKNKERYDWKRSGRMMAIGLTLGLPHHFWYKFLDRAIPGASLLCVGKKILLDQTIFSPFNNVSFFMGAGLLEGSTTRQAWDELKSKFLMVYKTDCSVWPPAQFINFFYVSPVYRVLYVNVMTVGWNVFLSYAKYFDKTNIRMESDLPAIAMPL</sequence>
<dbReference type="GO" id="GO:0005739">
    <property type="term" value="C:mitochondrion"/>
    <property type="evidence" value="ECO:0007669"/>
    <property type="project" value="TreeGrafter"/>
</dbReference>
<dbReference type="EMBL" id="GDIQ01011591">
    <property type="protein sequence ID" value="JAN83146.1"/>
    <property type="molecule type" value="Transcribed_RNA"/>
</dbReference>
<evidence type="ECO:0000256" key="5">
    <source>
        <dbReference type="ARBA" id="ARBA00023136"/>
    </source>
</evidence>
<evidence type="ECO:0000256" key="3">
    <source>
        <dbReference type="ARBA" id="ARBA00022692"/>
    </source>
</evidence>
<accession>A0A0P6HZX8</accession>
<dbReference type="EMBL" id="LRGB01000687">
    <property type="protein sequence ID" value="KZS16886.1"/>
    <property type="molecule type" value="Genomic_DNA"/>
</dbReference>
<dbReference type="Pfam" id="PF04117">
    <property type="entry name" value="Mpv17_PMP22"/>
    <property type="match status" value="1"/>
</dbReference>
<dbReference type="PANTHER" id="PTHR11266">
    <property type="entry name" value="PEROXISOMAL MEMBRANE PROTEIN 2, PXMP2 MPV17"/>
    <property type="match status" value="1"/>
</dbReference>
<keyword evidence="9" id="KW-1185">Reference proteome</keyword>
<evidence type="ECO:0000313" key="9">
    <source>
        <dbReference type="Proteomes" id="UP000076858"/>
    </source>
</evidence>
<evidence type="ECO:0000313" key="8">
    <source>
        <dbReference type="EMBL" id="KZS16886.1"/>
    </source>
</evidence>
<dbReference type="OrthoDB" id="10267969at2759"/>